<protein>
    <submittedName>
        <fullName evidence="1">Uncharacterized protein</fullName>
    </submittedName>
</protein>
<gene>
    <name evidence="1" type="ORF">SOCE836_101100</name>
</gene>
<accession>A0A4P2R465</accession>
<evidence type="ECO:0000313" key="2">
    <source>
        <dbReference type="Proteomes" id="UP000295497"/>
    </source>
</evidence>
<proteinExistence type="predicted"/>
<organism evidence="1 2">
    <name type="scientific">Sorangium cellulosum</name>
    <name type="common">Polyangium cellulosum</name>
    <dbReference type="NCBI Taxonomy" id="56"/>
    <lineage>
        <taxon>Bacteria</taxon>
        <taxon>Pseudomonadati</taxon>
        <taxon>Myxococcota</taxon>
        <taxon>Polyangia</taxon>
        <taxon>Polyangiales</taxon>
        <taxon>Polyangiaceae</taxon>
        <taxon>Sorangium</taxon>
    </lineage>
</organism>
<reference evidence="1 2" key="1">
    <citation type="submission" date="2015-09" db="EMBL/GenBank/DDBJ databases">
        <title>Sorangium comparison.</title>
        <authorList>
            <person name="Zaburannyi N."/>
            <person name="Bunk B."/>
            <person name="Overmann J."/>
            <person name="Mueller R."/>
        </authorList>
    </citation>
    <scope>NUCLEOTIDE SEQUENCE [LARGE SCALE GENOMIC DNA]</scope>
    <source>
        <strain evidence="1 2">So ce836</strain>
    </source>
</reference>
<sequence length="344" mass="37377">MPPLSDSAPKATIAVLERNRVVGQRIARVMSAAAGMQDVPVAGDPAELRARLSERPLLLGCDAADLDLALEWAAERYPSMHLVVWTSGSTDAVLQAALKEPRLSSIVGWPSFASMPRPWEIALAVRRILKPLALPPRLADLLSWGATIVKWRPRTSEDRDRTVGEVAHWAERAGAPARVAERLAALAHELLMNAMYDAPVDGRGRPRYTHDRRSDIVLEENEIPTLRLGSDGAHIALQAHDPFGGLRRHHVFEGITRGLSARGADAARAAVLDTSRGGAGLGMLKIYAAGAVLVIDVAPTSSTLVTSFWDLDVNPREFRSLPASIHFFERSTTPAAETLERTGW</sequence>
<dbReference type="EMBL" id="CP012672">
    <property type="protein sequence ID" value="AUX37874.1"/>
    <property type="molecule type" value="Genomic_DNA"/>
</dbReference>
<name>A0A4P2R465_SORCE</name>
<dbReference type="Proteomes" id="UP000295497">
    <property type="component" value="Chromosome"/>
</dbReference>
<dbReference type="AlphaFoldDB" id="A0A4P2R465"/>
<evidence type="ECO:0000313" key="1">
    <source>
        <dbReference type="EMBL" id="AUX37874.1"/>
    </source>
</evidence>